<dbReference type="EMBL" id="RKHY01000001">
    <property type="protein sequence ID" value="ROS40536.1"/>
    <property type="molecule type" value="Genomic_DNA"/>
</dbReference>
<proteinExistence type="predicted"/>
<comment type="caution">
    <text evidence="1">The sequence shown here is derived from an EMBL/GenBank/DDBJ whole genome shotgun (WGS) entry which is preliminary data.</text>
</comment>
<dbReference type="InterPro" id="IPR027417">
    <property type="entry name" value="P-loop_NTPase"/>
</dbReference>
<name>A0A3N2GV64_9PSEU</name>
<dbReference type="SUPFAM" id="SSF53795">
    <property type="entry name" value="PEP carboxykinase-like"/>
    <property type="match status" value="1"/>
</dbReference>
<gene>
    <name evidence="1" type="ORF">EDD35_2873</name>
</gene>
<sequence>MDFTYRAHGLMVWSDVELALPAGDGGGPHLVLRRGADREVPRAALPGRCLAELAKPDGRVFYTLATDGDRTVLRYPGLCEFAGDPLLREVTYHLDPAADHGLLTVLATGALLAVHLTLNSHLVLHASAVRAGERALAFVGASGMGKSTLAAALCGHGCDLVADDVLRVDPGGLVHPGSTENRLRMAARGLADGAAAADVRPTADGRLALRSPVYADTLPLAACVIPRPSRSAVDVSVERLTGTRAFLRMSQFPRVLGWRDPAVMDFAFQGLADLVAQVPVYEATVPWGPPFRDQVLADLLSAVGR</sequence>
<organism evidence="1 2">
    <name type="scientific">Amycolatopsis thermoflava</name>
    <dbReference type="NCBI Taxonomy" id="84480"/>
    <lineage>
        <taxon>Bacteria</taxon>
        <taxon>Bacillati</taxon>
        <taxon>Actinomycetota</taxon>
        <taxon>Actinomycetes</taxon>
        <taxon>Pseudonocardiales</taxon>
        <taxon>Pseudonocardiaceae</taxon>
        <taxon>Amycolatopsis</taxon>
        <taxon>Amycolatopsis methanolica group</taxon>
    </lineage>
</organism>
<accession>A0A3N2GV64</accession>
<dbReference type="Gene3D" id="3.40.50.300">
    <property type="entry name" value="P-loop containing nucleotide triphosphate hydrolases"/>
    <property type="match status" value="1"/>
</dbReference>
<dbReference type="RefSeq" id="WP_123684073.1">
    <property type="nucleotide sequence ID" value="NZ_RKHY01000001.1"/>
</dbReference>
<protein>
    <recommendedName>
        <fullName evidence="3">HPr kinase</fullName>
    </recommendedName>
</protein>
<dbReference type="Proteomes" id="UP000274843">
    <property type="component" value="Unassembled WGS sequence"/>
</dbReference>
<evidence type="ECO:0008006" key="3">
    <source>
        <dbReference type="Google" id="ProtNLM"/>
    </source>
</evidence>
<dbReference type="AlphaFoldDB" id="A0A3N2GV64"/>
<evidence type="ECO:0000313" key="2">
    <source>
        <dbReference type="Proteomes" id="UP000274843"/>
    </source>
</evidence>
<keyword evidence="2" id="KW-1185">Reference proteome</keyword>
<reference evidence="1 2" key="1">
    <citation type="submission" date="2018-11" db="EMBL/GenBank/DDBJ databases">
        <title>Sequencing the genomes of 1000 actinobacteria strains.</title>
        <authorList>
            <person name="Klenk H.-P."/>
        </authorList>
    </citation>
    <scope>NUCLEOTIDE SEQUENCE [LARGE SCALE GENOMIC DNA]</scope>
    <source>
        <strain evidence="1 2">DSM 44348</strain>
    </source>
</reference>
<dbReference type="GeneID" id="301844260"/>
<evidence type="ECO:0000313" key="1">
    <source>
        <dbReference type="EMBL" id="ROS40536.1"/>
    </source>
</evidence>